<dbReference type="EMBL" id="MU277191">
    <property type="protein sequence ID" value="KAI0066873.1"/>
    <property type="molecule type" value="Genomic_DNA"/>
</dbReference>
<reference evidence="1" key="1">
    <citation type="submission" date="2021-03" db="EMBL/GenBank/DDBJ databases">
        <authorList>
            <consortium name="DOE Joint Genome Institute"/>
            <person name="Ahrendt S."/>
            <person name="Looney B.P."/>
            <person name="Miyauchi S."/>
            <person name="Morin E."/>
            <person name="Drula E."/>
            <person name="Courty P.E."/>
            <person name="Chicoki N."/>
            <person name="Fauchery L."/>
            <person name="Kohler A."/>
            <person name="Kuo A."/>
            <person name="Labutti K."/>
            <person name="Pangilinan J."/>
            <person name="Lipzen A."/>
            <person name="Riley R."/>
            <person name="Andreopoulos W."/>
            <person name="He G."/>
            <person name="Johnson J."/>
            <person name="Barry K.W."/>
            <person name="Grigoriev I.V."/>
            <person name="Nagy L."/>
            <person name="Hibbett D."/>
            <person name="Henrissat B."/>
            <person name="Matheny P.B."/>
            <person name="Labbe J."/>
            <person name="Martin F."/>
        </authorList>
    </citation>
    <scope>NUCLEOTIDE SEQUENCE</scope>
    <source>
        <strain evidence="1">HHB10654</strain>
    </source>
</reference>
<evidence type="ECO:0000313" key="1">
    <source>
        <dbReference type="EMBL" id="KAI0066873.1"/>
    </source>
</evidence>
<protein>
    <submittedName>
        <fullName evidence="1">Protoporphyrinogen oxidase</fullName>
    </submittedName>
</protein>
<evidence type="ECO:0000313" key="2">
    <source>
        <dbReference type="Proteomes" id="UP000814140"/>
    </source>
</evidence>
<name>A0ACB8TEK9_9AGAM</name>
<keyword evidence="2" id="KW-1185">Reference proteome</keyword>
<accession>A0ACB8TEK9</accession>
<comment type="caution">
    <text evidence="1">The sequence shown here is derived from an EMBL/GenBank/DDBJ whole genome shotgun (WGS) entry which is preliminary data.</text>
</comment>
<gene>
    <name evidence="1" type="ORF">BV25DRAFT_1819989</name>
</gene>
<reference evidence="1" key="2">
    <citation type="journal article" date="2022" name="New Phytol.">
        <title>Evolutionary transition to the ectomycorrhizal habit in the genomes of a hyperdiverse lineage of mushroom-forming fungi.</title>
        <authorList>
            <person name="Looney B."/>
            <person name="Miyauchi S."/>
            <person name="Morin E."/>
            <person name="Drula E."/>
            <person name="Courty P.E."/>
            <person name="Kohler A."/>
            <person name="Kuo A."/>
            <person name="LaButti K."/>
            <person name="Pangilinan J."/>
            <person name="Lipzen A."/>
            <person name="Riley R."/>
            <person name="Andreopoulos W."/>
            <person name="He G."/>
            <person name="Johnson J."/>
            <person name="Nolan M."/>
            <person name="Tritt A."/>
            <person name="Barry K.W."/>
            <person name="Grigoriev I.V."/>
            <person name="Nagy L.G."/>
            <person name="Hibbett D."/>
            <person name="Henrissat B."/>
            <person name="Matheny P.B."/>
            <person name="Labbe J."/>
            <person name="Martin F.M."/>
        </authorList>
    </citation>
    <scope>NUCLEOTIDE SEQUENCE</scope>
    <source>
        <strain evidence="1">HHB10654</strain>
    </source>
</reference>
<sequence length="526" mass="56602">MSLPTPHIVVLGGGLTGLSAAFHLARKHPNAHITVVEKDARFGGWVRSERLEVEDEDGNKASVLLEAGARTVRANAKPILELINLLNLEPQAITTARSSPAARSRFLHFPGLPGLSPLPSSLLSVFTTPLGRLVLSSVKSEMFTPYNRPADITDESVDAFFSRRFGAVFARTLGSALVHGIYGADSRKLSIRAAFPSMWVSEEIGKGSIVWGEIGPPAWFGAGQRKAEAKIKEDEEAWELGTNADWSRQVARAAIISFKDGLETIVTALVSALEGFDNVTLRKETEVLSLGQDDTSKSFEIRLADSSSLPATHVISALPLPALSAILPPTHSLPHLLTNPFSTVTVLNLVFPTAHLTSPIHPPGFGYLIPRPENGYPAETKSVGMLGLVFDTASLAEQDYAVGPDGPDLPKFVKVTAMIGGPYPTPTPPPDDEALLNDVLPQISAQLQVELPKPVYFKVHRNVQSIPTYLVGHVERMAELREALRQKWAGRLKVVGAGVGGVSVSDCVKSGREAAREIVKEGEFVL</sequence>
<dbReference type="Proteomes" id="UP000814140">
    <property type="component" value="Unassembled WGS sequence"/>
</dbReference>
<organism evidence="1 2">
    <name type="scientific">Artomyces pyxidatus</name>
    <dbReference type="NCBI Taxonomy" id="48021"/>
    <lineage>
        <taxon>Eukaryota</taxon>
        <taxon>Fungi</taxon>
        <taxon>Dikarya</taxon>
        <taxon>Basidiomycota</taxon>
        <taxon>Agaricomycotina</taxon>
        <taxon>Agaricomycetes</taxon>
        <taxon>Russulales</taxon>
        <taxon>Auriscalpiaceae</taxon>
        <taxon>Artomyces</taxon>
    </lineage>
</organism>
<proteinExistence type="predicted"/>